<dbReference type="GO" id="GO:0016787">
    <property type="term" value="F:hydrolase activity"/>
    <property type="evidence" value="ECO:0007669"/>
    <property type="project" value="UniProtKB-KW"/>
</dbReference>
<dbReference type="Proteomes" id="UP000639516">
    <property type="component" value="Unassembled WGS sequence"/>
</dbReference>
<feature type="domain" description="Peptidase S12 Pab87-related C-terminal" evidence="2">
    <location>
        <begin position="354"/>
        <end position="433"/>
    </location>
</feature>
<name>A0ABR7UDN3_9BRAD</name>
<dbReference type="EMBL" id="JAATTO010000038">
    <property type="protein sequence ID" value="MBC9981542.1"/>
    <property type="molecule type" value="Genomic_DNA"/>
</dbReference>
<dbReference type="InterPro" id="IPR021860">
    <property type="entry name" value="Peptidase_S12_Pab87-rel_C"/>
</dbReference>
<dbReference type="Pfam" id="PF11954">
    <property type="entry name" value="DUF3471"/>
    <property type="match status" value="1"/>
</dbReference>
<keyword evidence="3" id="KW-0378">Hydrolase</keyword>
<evidence type="ECO:0000313" key="4">
    <source>
        <dbReference type="Proteomes" id="UP000639516"/>
    </source>
</evidence>
<dbReference type="PANTHER" id="PTHR46825">
    <property type="entry name" value="D-ALANYL-D-ALANINE-CARBOXYPEPTIDASE/ENDOPEPTIDASE AMPH"/>
    <property type="match status" value="1"/>
</dbReference>
<dbReference type="Gene3D" id="3.40.710.10">
    <property type="entry name" value="DD-peptidase/beta-lactamase superfamily"/>
    <property type="match status" value="1"/>
</dbReference>
<dbReference type="SUPFAM" id="SSF56601">
    <property type="entry name" value="beta-lactamase/transpeptidase-like"/>
    <property type="match status" value="1"/>
</dbReference>
<dbReference type="InterPro" id="IPR001466">
    <property type="entry name" value="Beta-lactam-related"/>
</dbReference>
<dbReference type="Pfam" id="PF00144">
    <property type="entry name" value="Beta-lactamase"/>
    <property type="match status" value="1"/>
</dbReference>
<accession>A0ABR7UDN3</accession>
<evidence type="ECO:0000259" key="1">
    <source>
        <dbReference type="Pfam" id="PF00144"/>
    </source>
</evidence>
<dbReference type="InterPro" id="IPR050491">
    <property type="entry name" value="AmpC-like"/>
</dbReference>
<comment type="caution">
    <text evidence="3">The sequence shown here is derived from an EMBL/GenBank/DDBJ whole genome shotgun (WGS) entry which is preliminary data.</text>
</comment>
<gene>
    <name evidence="3" type="ORF">HA482_25370</name>
</gene>
<dbReference type="InterPro" id="IPR012338">
    <property type="entry name" value="Beta-lactam/transpept-like"/>
</dbReference>
<sequence>MGSGFPDDAKIRAILMDRIDARRRGVGLVVGVIDQDGHRIIGYGKVDKGDHRIPDGDTLFEIGSVTKTFTSLLLADMAERGEISLHDPAAKHLPVGVTLPTRGGKQITLFDLATHTSGLPAMPSNFDPGDLANPFGDYSIDRLYQFVTSHVLSRDIGTTYQYSNLGVGLLGHILELRTGLDYETLVRQRITGPLGMASTAINLPPALTARLARGHDQGLRPVRNWTLAALAGAGALRSTANDLVRFMAAELGFVEISLGRAMSAQLRPRRPTDTKNMETALGWFVVKTPTREVAFHGGGTAGYQSFLGIDLARRMGVVVLGNAFAMNGVGDIGFHLITGSPLAQDNRPVRIALGAAALERYVGRYRVLPTAVLSITREADRLFAQLVIDGAEQQRSAYELHPDAPDHFYWDADDTEISFQVGPDGRVTGLVAHRYGRDTQGIRLA</sequence>
<evidence type="ECO:0000313" key="3">
    <source>
        <dbReference type="EMBL" id="MBC9981542.1"/>
    </source>
</evidence>
<evidence type="ECO:0000259" key="2">
    <source>
        <dbReference type="Pfam" id="PF11954"/>
    </source>
</evidence>
<keyword evidence="4" id="KW-1185">Reference proteome</keyword>
<protein>
    <submittedName>
        <fullName evidence="3">Serine hydrolase</fullName>
    </submittedName>
</protein>
<dbReference type="RefSeq" id="WP_188103485.1">
    <property type="nucleotide sequence ID" value="NZ_JAANIH010000033.1"/>
</dbReference>
<organism evidence="3 4">
    <name type="scientific">Bradyrhizobium campsiandrae</name>
    <dbReference type="NCBI Taxonomy" id="1729892"/>
    <lineage>
        <taxon>Bacteria</taxon>
        <taxon>Pseudomonadati</taxon>
        <taxon>Pseudomonadota</taxon>
        <taxon>Alphaproteobacteria</taxon>
        <taxon>Hyphomicrobiales</taxon>
        <taxon>Nitrobacteraceae</taxon>
        <taxon>Bradyrhizobium</taxon>
    </lineage>
</organism>
<feature type="domain" description="Beta-lactamase-related" evidence="1">
    <location>
        <begin position="17"/>
        <end position="329"/>
    </location>
</feature>
<dbReference type="PANTHER" id="PTHR46825:SF8">
    <property type="entry name" value="BETA-LACTAMASE-RELATED"/>
    <property type="match status" value="1"/>
</dbReference>
<proteinExistence type="predicted"/>
<reference evidence="3 4" key="1">
    <citation type="journal article" date="2020" name="Arch. Microbiol.">
        <title>Bradyrhizobium campsiandrae sp. nov., a nitrogen-fixing bacterial strain isolated from a native leguminous tree from the Amazon adapted to flooded conditions.</title>
        <authorList>
            <person name="Cabral Michel D."/>
            <person name="Martins da Costa E."/>
            <person name="Azarias Guimaraes A."/>
            <person name="Soares de Carvalho T."/>
            <person name="Santos de Castro Caputo P."/>
            <person name="Willems A."/>
            <person name="de Souza Moreira F.M."/>
        </authorList>
    </citation>
    <scope>NUCLEOTIDE SEQUENCE [LARGE SCALE GENOMIC DNA]</scope>
    <source>
        <strain evidence="4">INPA 384B</strain>
    </source>
</reference>